<keyword evidence="3" id="KW-1185">Reference proteome</keyword>
<dbReference type="GeneID" id="105909879"/>
<name>A0A6P3WB19_CLUHA</name>
<dbReference type="PANTHER" id="PTHR16181">
    <property type="entry name" value="PROTEIN FAM83A-RELATED"/>
    <property type="match status" value="1"/>
</dbReference>
<proteinExistence type="inferred from homology"/>
<organism evidence="3 4">
    <name type="scientific">Clupea harengus</name>
    <name type="common">Atlantic herring</name>
    <dbReference type="NCBI Taxonomy" id="7950"/>
    <lineage>
        <taxon>Eukaryota</taxon>
        <taxon>Metazoa</taxon>
        <taxon>Chordata</taxon>
        <taxon>Craniata</taxon>
        <taxon>Vertebrata</taxon>
        <taxon>Euteleostomi</taxon>
        <taxon>Actinopterygii</taxon>
        <taxon>Neopterygii</taxon>
        <taxon>Teleostei</taxon>
        <taxon>Clupei</taxon>
        <taxon>Clupeiformes</taxon>
        <taxon>Clupeoidei</taxon>
        <taxon>Clupeidae</taxon>
        <taxon>Clupea</taxon>
    </lineage>
</organism>
<dbReference type="KEGG" id="char:105909879"/>
<protein>
    <submittedName>
        <fullName evidence="4">Protein FAM83E</fullName>
    </submittedName>
</protein>
<sequence>MSNSHEQSLDEDVVFEPVTEACPQFLHSESERCALECLLTGGSGAFYMQLNGERLDPFLSPEEVNQLSGWAQDYHSSQVVLEEEADYQGDGEGQEMNDFSAIYFPVHSDAPVPPLELGWPEKECWDCMGQARVYTSPPVEDAPPVREVVRKLLQGAKQVVAIVTDRLSDSAVIGDLHTVASLGVPVYIILNQRSFQENFTPQKLRHPNIRVRILGGKSFCSRDGKMVVGELKDNFVLVDLEKVMVGSYR</sequence>
<dbReference type="AlphaFoldDB" id="A0A6P3WB19"/>
<dbReference type="CTD" id="54854"/>
<dbReference type="InterPro" id="IPR050944">
    <property type="entry name" value="FAM83"/>
</dbReference>
<evidence type="ECO:0000313" key="4">
    <source>
        <dbReference type="RefSeq" id="XP_012693997.1"/>
    </source>
</evidence>
<dbReference type="PANTHER" id="PTHR16181:SF29">
    <property type="entry name" value="PROTEIN FAM83A-RELATED"/>
    <property type="match status" value="1"/>
</dbReference>
<accession>A0A6P3WB19</accession>
<dbReference type="SUPFAM" id="SSF56024">
    <property type="entry name" value="Phospholipase D/nuclease"/>
    <property type="match status" value="1"/>
</dbReference>
<feature type="domain" description="Scaffolding anchor of CK1" evidence="2">
    <location>
        <begin position="16"/>
        <end position="248"/>
    </location>
</feature>
<dbReference type="GO" id="GO:0007165">
    <property type="term" value="P:signal transduction"/>
    <property type="evidence" value="ECO:0007669"/>
    <property type="project" value="TreeGrafter"/>
</dbReference>
<evidence type="ECO:0000259" key="2">
    <source>
        <dbReference type="Pfam" id="PF07894"/>
    </source>
</evidence>
<dbReference type="Gene3D" id="3.30.870.10">
    <property type="entry name" value="Endonuclease Chain A"/>
    <property type="match status" value="1"/>
</dbReference>
<dbReference type="RefSeq" id="XP_012693997.1">
    <property type="nucleotide sequence ID" value="XM_012838543.1"/>
</dbReference>
<reference evidence="4" key="1">
    <citation type="submission" date="2025-08" db="UniProtKB">
        <authorList>
            <consortium name="RefSeq"/>
        </authorList>
    </citation>
    <scope>IDENTIFICATION</scope>
</reference>
<dbReference type="InterPro" id="IPR012461">
    <property type="entry name" value="SACK1"/>
</dbReference>
<dbReference type="Proteomes" id="UP000515152">
    <property type="component" value="Chromosome 5"/>
</dbReference>
<comment type="similarity">
    <text evidence="1">Belongs to the FAM83 family.</text>
</comment>
<evidence type="ECO:0000313" key="3">
    <source>
        <dbReference type="Proteomes" id="UP000515152"/>
    </source>
</evidence>
<gene>
    <name evidence="4" type="primary">fam83e</name>
</gene>
<evidence type="ECO:0000256" key="1">
    <source>
        <dbReference type="ARBA" id="ARBA00006937"/>
    </source>
</evidence>
<dbReference type="Pfam" id="PF07894">
    <property type="entry name" value="SACK1"/>
    <property type="match status" value="1"/>
</dbReference>
<dbReference type="GO" id="GO:0019901">
    <property type="term" value="F:protein kinase binding"/>
    <property type="evidence" value="ECO:0007669"/>
    <property type="project" value="TreeGrafter"/>
</dbReference>
<dbReference type="OrthoDB" id="8943940at2759"/>